<dbReference type="EMBL" id="HBUF01363045">
    <property type="protein sequence ID" value="CAG6721992.1"/>
    <property type="molecule type" value="Transcribed_RNA"/>
</dbReference>
<sequence length="112" mass="12754">MGKNKTRQNVFKVAGSRSLKAKNKAKAVTVQLKKVTKNIVQSKTEEINRQLSCLDEVVRQSPAEPKKIIADLVEKEGKSKQEIVEKYEREVRKEEETLDELANFNVSTEGEH</sequence>
<organism evidence="2">
    <name type="scientific">Cacopsylla melanoneura</name>
    <dbReference type="NCBI Taxonomy" id="428564"/>
    <lineage>
        <taxon>Eukaryota</taxon>
        <taxon>Metazoa</taxon>
        <taxon>Ecdysozoa</taxon>
        <taxon>Arthropoda</taxon>
        <taxon>Hexapoda</taxon>
        <taxon>Insecta</taxon>
        <taxon>Pterygota</taxon>
        <taxon>Neoptera</taxon>
        <taxon>Paraneoptera</taxon>
        <taxon>Hemiptera</taxon>
        <taxon>Sternorrhyncha</taxon>
        <taxon>Psylloidea</taxon>
        <taxon>Psyllidae</taxon>
        <taxon>Psyllinae</taxon>
        <taxon>Cacopsylla</taxon>
    </lineage>
</organism>
<dbReference type="EMBL" id="HBUF01536913">
    <property type="protein sequence ID" value="CAG6753597.1"/>
    <property type="molecule type" value="Transcribed_RNA"/>
</dbReference>
<dbReference type="EMBL" id="HBUF01053339">
    <property type="protein sequence ID" value="CAG6622798.1"/>
    <property type="molecule type" value="Transcribed_RNA"/>
</dbReference>
<protein>
    <submittedName>
        <fullName evidence="2">Uncharacterized protein</fullName>
    </submittedName>
</protein>
<dbReference type="EMBL" id="HBUF01363043">
    <property type="protein sequence ID" value="CAG6721990.1"/>
    <property type="molecule type" value="Transcribed_RNA"/>
</dbReference>
<dbReference type="EMBL" id="HBUF01053332">
    <property type="protein sequence ID" value="CAG6622778.1"/>
    <property type="molecule type" value="Transcribed_RNA"/>
</dbReference>
<dbReference type="EMBL" id="HBUF01256337">
    <property type="protein sequence ID" value="CAG6681625.1"/>
    <property type="molecule type" value="Transcribed_RNA"/>
</dbReference>
<dbReference type="EMBL" id="HBUF01053334">
    <property type="protein sequence ID" value="CAG6622784.1"/>
    <property type="molecule type" value="Transcribed_RNA"/>
</dbReference>
<dbReference type="EMBL" id="HBUF01256341">
    <property type="protein sequence ID" value="CAG6681641.1"/>
    <property type="molecule type" value="Transcribed_RNA"/>
</dbReference>
<proteinExistence type="predicted"/>
<dbReference type="GO" id="GO:0042254">
    <property type="term" value="P:ribosome biogenesis"/>
    <property type="evidence" value="ECO:0007669"/>
    <property type="project" value="InterPro"/>
</dbReference>
<dbReference type="AlphaFoldDB" id="A0A8D8MGA8"/>
<dbReference type="EMBL" id="HBUF01256336">
    <property type="protein sequence ID" value="CAG6681621.1"/>
    <property type="molecule type" value="Transcribed_RNA"/>
</dbReference>
<feature type="coiled-coil region" evidence="1">
    <location>
        <begin position="70"/>
        <end position="104"/>
    </location>
</feature>
<evidence type="ECO:0000313" key="2">
    <source>
        <dbReference type="EMBL" id="CAG6622801.1"/>
    </source>
</evidence>
<evidence type="ECO:0000256" key="1">
    <source>
        <dbReference type="SAM" id="Coils"/>
    </source>
</evidence>
<dbReference type="EMBL" id="HBUF01256335">
    <property type="protein sequence ID" value="CAG6681617.1"/>
    <property type="molecule type" value="Transcribed_RNA"/>
</dbReference>
<dbReference type="EMBL" id="HBUF01053333">
    <property type="protein sequence ID" value="CAG6622781.1"/>
    <property type="molecule type" value="Transcribed_RNA"/>
</dbReference>
<dbReference type="EMBL" id="HBUF01053338">
    <property type="protein sequence ID" value="CAG6622795.1"/>
    <property type="molecule type" value="Transcribed_RNA"/>
</dbReference>
<dbReference type="EMBL" id="HBUF01363046">
    <property type="protein sequence ID" value="CAG6721993.1"/>
    <property type="molecule type" value="Transcribed_RNA"/>
</dbReference>
<dbReference type="Pfam" id="PF15679">
    <property type="entry name" value="DUF4665"/>
    <property type="match status" value="1"/>
</dbReference>
<dbReference type="EMBL" id="HBUF01053331">
    <property type="protein sequence ID" value="CAG6622775.1"/>
    <property type="molecule type" value="Transcribed_RNA"/>
</dbReference>
<dbReference type="EMBL" id="HBUF01256339">
    <property type="protein sequence ID" value="CAG6681633.1"/>
    <property type="molecule type" value="Transcribed_RNA"/>
</dbReference>
<name>A0A8D8MGA8_9HEMI</name>
<dbReference type="EMBL" id="HBUF01363044">
    <property type="protein sequence ID" value="CAG6721991.1"/>
    <property type="molecule type" value="Transcribed_RNA"/>
</dbReference>
<dbReference type="EMBL" id="HBUF01363047">
    <property type="protein sequence ID" value="CAG6721994.1"/>
    <property type="molecule type" value="Transcribed_RNA"/>
</dbReference>
<dbReference type="EMBL" id="HBUF01053337">
    <property type="protein sequence ID" value="CAG6622792.1"/>
    <property type="molecule type" value="Transcribed_RNA"/>
</dbReference>
<dbReference type="EMBL" id="HBUF01256340">
    <property type="protein sequence ID" value="CAG6681637.1"/>
    <property type="molecule type" value="Transcribed_RNA"/>
</dbReference>
<accession>A0A8D8MGA8</accession>
<dbReference type="EMBL" id="HBUF01256338">
    <property type="protein sequence ID" value="CAG6681629.1"/>
    <property type="molecule type" value="Transcribed_RNA"/>
</dbReference>
<keyword evidence="1" id="KW-0175">Coiled coil</keyword>
<dbReference type="EMBL" id="HBUF01053335">
    <property type="protein sequence ID" value="CAG6622787.1"/>
    <property type="molecule type" value="Transcribed_RNA"/>
</dbReference>
<dbReference type="EMBL" id="HBUF01053340">
    <property type="protein sequence ID" value="CAG6622801.1"/>
    <property type="molecule type" value="Transcribed_RNA"/>
</dbReference>
<reference evidence="2" key="1">
    <citation type="submission" date="2021-05" db="EMBL/GenBank/DDBJ databases">
        <authorList>
            <person name="Alioto T."/>
            <person name="Alioto T."/>
            <person name="Gomez Garrido J."/>
        </authorList>
    </citation>
    <scope>NUCLEOTIDE SEQUENCE</scope>
</reference>
<dbReference type="EMBL" id="HBUF01536914">
    <property type="protein sequence ID" value="CAG6753598.1"/>
    <property type="molecule type" value="Transcribed_RNA"/>
</dbReference>
<dbReference type="InterPro" id="IPR031389">
    <property type="entry name" value="RBIS"/>
</dbReference>